<accession>A0ABY8C6V5</accession>
<evidence type="ECO:0000313" key="2">
    <source>
        <dbReference type="Proteomes" id="UP001214553"/>
    </source>
</evidence>
<proteinExistence type="predicted"/>
<dbReference type="EMBL" id="CP119108">
    <property type="protein sequence ID" value="WEG10338.1"/>
    <property type="molecule type" value="Genomic_DNA"/>
</dbReference>
<dbReference type="Proteomes" id="UP001214553">
    <property type="component" value="Chromosome"/>
</dbReference>
<gene>
    <name evidence="1" type="ORF">PU630_07255</name>
</gene>
<name>A0ABY8C6V5_9MICO</name>
<keyword evidence="2" id="KW-1185">Reference proteome</keyword>
<evidence type="ECO:0000313" key="1">
    <source>
        <dbReference type="EMBL" id="WEG10338.1"/>
    </source>
</evidence>
<organism evidence="1 2">
    <name type="scientific">Microbacterium horticulturae</name>
    <dbReference type="NCBI Taxonomy" id="3028316"/>
    <lineage>
        <taxon>Bacteria</taxon>
        <taxon>Bacillati</taxon>
        <taxon>Actinomycetota</taxon>
        <taxon>Actinomycetes</taxon>
        <taxon>Micrococcales</taxon>
        <taxon>Microbacteriaceae</taxon>
        <taxon>Microbacterium</taxon>
    </lineage>
</organism>
<sequence>MTSFAAPEVDFVLEHGADPALLGIQPSTTAGLQRLGRCLAVLGANAPRPQEVKLVITADFVKSVSDRLPPAQRGLYDISRGAGTVGAKTMMVRDDVHVLVPALLCLDADVAQARSAPKHAKEIADIVQLRTGMLYRLVTHEAQHVAMYQNGEDDPIIRDAREGRRNLLVAAHQVMTEYRAELGVPAQMNAPTSEWSPIEDLEVLRDGLRRVACVEYQSHLNVGKLAHDVLYQASNLWKAFAYQAAMCRVEGVAIGEPVSLDVLKTDEWKRMADAHWVDFQEALSDAPTGTTEWDERAREDLTDEVANVLDQWLDTLGFSWSDGPAGSRFDILSWDLLDDDDDDDDDE</sequence>
<protein>
    <submittedName>
        <fullName evidence="1">Uncharacterized protein</fullName>
    </submittedName>
</protein>
<dbReference type="RefSeq" id="WP_275279693.1">
    <property type="nucleotide sequence ID" value="NZ_CP119108.1"/>
</dbReference>
<reference evidence="1 2" key="1">
    <citation type="submission" date="2023-03" db="EMBL/GenBank/DDBJ databases">
        <title>Genome sequence of Microbacterium sp. KACC 23027.</title>
        <authorList>
            <person name="Kim S."/>
            <person name="Heo J."/>
            <person name="Kwon S.-W."/>
        </authorList>
    </citation>
    <scope>NUCLEOTIDE SEQUENCE [LARGE SCALE GENOMIC DNA]</scope>
    <source>
        <strain evidence="1 2">KACC 23027</strain>
    </source>
</reference>